<comment type="caution">
    <text evidence="1">The sequence shown here is derived from an EMBL/GenBank/DDBJ whole genome shotgun (WGS) entry which is preliminary data.</text>
</comment>
<dbReference type="Gene3D" id="3.90.1070.10">
    <property type="match status" value="1"/>
</dbReference>
<sequence>MTPAPLGLLLDVDGPLASTETRRVPDEVLDRLAALGRRGIPVGFNTGRSVEFLLRNVVEPLRAAGGLDDAPFYGICEKGAVWFPFAAVPAGEVPPVDDRDQVPGWLRRDEDMVIEPDLARAIVQANDDHARHLQPEDRTKLAMVSFEMEVDADREEYEPARDAAAHAIEEMLAERGEDGRIRVDPTVISVDVEHVRSGKDLGLERCRALMAEAGVAFPDRWFTAGDSRTDYAMADALHDQGAQVAHVDVRPADGVPERPYPVITAEDLAERGFGDADDVHERVGASLLAWVLASLDGDGDALRN</sequence>
<proteinExistence type="predicted"/>
<gene>
    <name evidence="1" type="ORF">BJ976_001887</name>
</gene>
<dbReference type="InterPro" id="IPR023214">
    <property type="entry name" value="HAD_sf"/>
</dbReference>
<dbReference type="SUPFAM" id="SSF56784">
    <property type="entry name" value="HAD-like"/>
    <property type="match status" value="1"/>
</dbReference>
<dbReference type="GO" id="GO:0016787">
    <property type="term" value="F:hydrolase activity"/>
    <property type="evidence" value="ECO:0007669"/>
    <property type="project" value="UniProtKB-KW"/>
</dbReference>
<dbReference type="OrthoDB" id="4925391at2"/>
<dbReference type="Proteomes" id="UP000560081">
    <property type="component" value="Unassembled WGS sequence"/>
</dbReference>
<name>A0A4Y8WWQ3_9MICC</name>
<dbReference type="InterPro" id="IPR036412">
    <property type="entry name" value="HAD-like_sf"/>
</dbReference>
<dbReference type="RefSeq" id="WP_135030687.1">
    <property type="nucleotide sequence ID" value="NZ_BMLA01000016.1"/>
</dbReference>
<accession>A0A4Y8WWQ3</accession>
<dbReference type="Gene3D" id="3.40.50.1000">
    <property type="entry name" value="HAD superfamily/HAD-like"/>
    <property type="match status" value="1"/>
</dbReference>
<evidence type="ECO:0000313" key="2">
    <source>
        <dbReference type="Proteomes" id="UP000560081"/>
    </source>
</evidence>
<keyword evidence="1" id="KW-0378">Hydrolase</keyword>
<reference evidence="1 2" key="1">
    <citation type="submission" date="2020-08" db="EMBL/GenBank/DDBJ databases">
        <title>Sequencing the genomes of 1000 actinobacteria strains.</title>
        <authorList>
            <person name="Klenk H.-P."/>
        </authorList>
    </citation>
    <scope>NUCLEOTIDE SEQUENCE [LARGE SCALE GENOMIC DNA]</scope>
    <source>
        <strain evidence="1 2">DSM 19079</strain>
    </source>
</reference>
<dbReference type="AlphaFoldDB" id="A0A4Y8WWQ3"/>
<dbReference type="EMBL" id="JACHMC010000001">
    <property type="protein sequence ID" value="MBB4883536.1"/>
    <property type="molecule type" value="Genomic_DNA"/>
</dbReference>
<protein>
    <submittedName>
        <fullName evidence="1">Hydroxymethylpyrimidine pyrophosphatase-like HAD family hydrolase</fullName>
    </submittedName>
</protein>
<organism evidence="1 2">
    <name type="scientific">Micrococcus flavus</name>
    <dbReference type="NCBI Taxonomy" id="384602"/>
    <lineage>
        <taxon>Bacteria</taxon>
        <taxon>Bacillati</taxon>
        <taxon>Actinomycetota</taxon>
        <taxon>Actinomycetes</taxon>
        <taxon>Micrococcales</taxon>
        <taxon>Micrococcaceae</taxon>
        <taxon>Micrococcus</taxon>
    </lineage>
</organism>
<evidence type="ECO:0000313" key="1">
    <source>
        <dbReference type="EMBL" id="MBB4883536.1"/>
    </source>
</evidence>
<keyword evidence="2" id="KW-1185">Reference proteome</keyword>